<dbReference type="GO" id="GO:0005829">
    <property type="term" value="C:cytosol"/>
    <property type="evidence" value="ECO:0007669"/>
    <property type="project" value="TreeGrafter"/>
</dbReference>
<evidence type="ECO:0000259" key="5">
    <source>
        <dbReference type="SMART" id="SM00941"/>
    </source>
</evidence>
<dbReference type="Pfam" id="PF02885">
    <property type="entry name" value="Glycos_trans_3N"/>
    <property type="match status" value="1"/>
</dbReference>
<dbReference type="InterPro" id="IPR036320">
    <property type="entry name" value="Glycosyl_Trfase_fam3_N_dom_sf"/>
</dbReference>
<dbReference type="Pfam" id="PF00591">
    <property type="entry name" value="Glycos_transf_3"/>
    <property type="match status" value="1"/>
</dbReference>
<dbReference type="AlphaFoldDB" id="A0A5N1IGZ9"/>
<dbReference type="HAMAP" id="MF_00703">
    <property type="entry name" value="Thymid_phosp_2"/>
    <property type="match status" value="1"/>
</dbReference>
<dbReference type="Gene3D" id="1.20.970.50">
    <property type="match status" value="1"/>
</dbReference>
<comment type="catalytic activity">
    <reaction evidence="4">
        <text>thymidine + phosphate = 2-deoxy-alpha-D-ribose 1-phosphate + thymine</text>
        <dbReference type="Rhea" id="RHEA:16037"/>
        <dbReference type="ChEBI" id="CHEBI:17748"/>
        <dbReference type="ChEBI" id="CHEBI:17821"/>
        <dbReference type="ChEBI" id="CHEBI:43474"/>
        <dbReference type="ChEBI" id="CHEBI:57259"/>
        <dbReference type="EC" id="2.4.2.4"/>
    </reaction>
</comment>
<dbReference type="InterPro" id="IPR017459">
    <property type="entry name" value="Glycosyl_Trfase_fam3_N_dom"/>
</dbReference>
<dbReference type="SUPFAM" id="SSF52418">
    <property type="entry name" value="Nucleoside phosphorylase/phosphoribosyltransferase catalytic domain"/>
    <property type="match status" value="1"/>
</dbReference>
<dbReference type="InterPro" id="IPR028579">
    <property type="entry name" value="Thym_Pase_Put"/>
</dbReference>
<dbReference type="InterPro" id="IPR036566">
    <property type="entry name" value="PYNP-like_C_sf"/>
</dbReference>
<dbReference type="Pfam" id="PF07831">
    <property type="entry name" value="PYNP_C"/>
    <property type="match status" value="1"/>
</dbReference>
<keyword evidence="7" id="KW-1185">Reference proteome</keyword>
<dbReference type="SMART" id="SM00941">
    <property type="entry name" value="PYNP_C"/>
    <property type="match status" value="1"/>
</dbReference>
<dbReference type="NCBIfam" id="NF003338">
    <property type="entry name" value="PRK04350.1"/>
    <property type="match status" value="1"/>
</dbReference>
<keyword evidence="2" id="KW-0328">Glycosyltransferase</keyword>
<proteinExistence type="inferred from homology"/>
<dbReference type="GO" id="GO:0006206">
    <property type="term" value="P:pyrimidine nucleobase metabolic process"/>
    <property type="evidence" value="ECO:0007669"/>
    <property type="project" value="InterPro"/>
</dbReference>
<dbReference type="NCBIfam" id="TIGR02645">
    <property type="entry name" value="ARCH_P_rylase"/>
    <property type="match status" value="1"/>
</dbReference>
<evidence type="ECO:0000256" key="2">
    <source>
        <dbReference type="ARBA" id="ARBA00022676"/>
    </source>
</evidence>
<dbReference type="InterPro" id="IPR035902">
    <property type="entry name" value="Nuc_phospho_transferase"/>
</dbReference>
<dbReference type="Proteomes" id="UP000326570">
    <property type="component" value="Unassembled WGS sequence"/>
</dbReference>
<accession>A0A5N1IGZ9</accession>
<name>A0A5N1IGZ9_9BACT</name>
<dbReference type="Gene3D" id="3.90.1170.30">
    <property type="entry name" value="Pyrimidine nucleoside phosphorylase-like, C-terminal domain"/>
    <property type="match status" value="1"/>
</dbReference>
<dbReference type="Gene3D" id="3.40.1030.10">
    <property type="entry name" value="Nucleoside phosphorylase/phosphoribosyltransferase catalytic domain"/>
    <property type="match status" value="1"/>
</dbReference>
<dbReference type="PANTHER" id="PTHR10515">
    <property type="entry name" value="THYMIDINE PHOSPHORYLASE"/>
    <property type="match status" value="1"/>
</dbReference>
<dbReference type="GO" id="GO:0004645">
    <property type="term" value="F:1,4-alpha-oligoglucan phosphorylase activity"/>
    <property type="evidence" value="ECO:0007669"/>
    <property type="project" value="InterPro"/>
</dbReference>
<dbReference type="InterPro" id="IPR013466">
    <property type="entry name" value="Thymidine/AMP_Pase"/>
</dbReference>
<sequence>METPATVTPASNFLQVKAIGIDTYLENVIYMRADCHICKSEGYKALTRVVVSFRETEIVATLNVVYSELIHHNEAGLSLIAMQRLNVQNGDLIRIDHLNPVASLSLVRRKMYGNELQDADYQQIISDILKGWYSNIEVAAFITACSATDLTIAEITGLTKAMIFSGKRLNWNKEMVPDKHCVGGLPGNRTTPIVVSILAAAGLTIPKTSSKAITSPAGTADVISTFTNAALTLEQMQYVVQKENGCMAWGGGVHLSPADDLLITIEKALDVDSEGQMIASVLSKKVAAGATHVVIDIPVGETAKVRSAEEAEGIRLKMEAVATAINLKLKVVLTDGSQPVGRGIGPALEALDVLAVLRNAPASPHDLRERALFLASEMLEISGTVDPGEGKAKAAEILNSGQAYQKFLAICQAQGGFREPVAGQYTFDVVSTVAGTVQKIDNRKLARLAKLAGAPKAKGAGMLFLSPLGRRVEVGNVLFTLYAEAEGELEYAKEFLSNLNEVLVIG</sequence>
<dbReference type="GO" id="GO:0006213">
    <property type="term" value="P:pyrimidine nucleoside metabolic process"/>
    <property type="evidence" value="ECO:0007669"/>
    <property type="project" value="InterPro"/>
</dbReference>
<organism evidence="6 7">
    <name type="scientific">Adhaeribacter soli</name>
    <dbReference type="NCBI Taxonomy" id="2607655"/>
    <lineage>
        <taxon>Bacteria</taxon>
        <taxon>Pseudomonadati</taxon>
        <taxon>Bacteroidota</taxon>
        <taxon>Cytophagia</taxon>
        <taxon>Cytophagales</taxon>
        <taxon>Hymenobacteraceae</taxon>
        <taxon>Adhaeribacter</taxon>
    </lineage>
</organism>
<evidence type="ECO:0000313" key="6">
    <source>
        <dbReference type="EMBL" id="KAA9324933.1"/>
    </source>
</evidence>
<dbReference type="InterPro" id="IPR000312">
    <property type="entry name" value="Glycosyl_Trfase_fam3"/>
</dbReference>
<protein>
    <recommendedName>
        <fullName evidence="1">thymidine phosphorylase</fullName>
        <ecNumber evidence="1">2.4.2.4</ecNumber>
    </recommendedName>
</protein>
<dbReference type="InterPro" id="IPR000053">
    <property type="entry name" value="Thymidine/pyrmidine_PPase"/>
</dbReference>
<reference evidence="6 7" key="1">
    <citation type="submission" date="2019-09" db="EMBL/GenBank/DDBJ databases">
        <title>Genome sequence of Adhaeribacter sp. M2.</title>
        <authorList>
            <person name="Srinivasan S."/>
        </authorList>
    </citation>
    <scope>NUCLEOTIDE SEQUENCE [LARGE SCALE GENOMIC DNA]</scope>
    <source>
        <strain evidence="6 7">M2</strain>
    </source>
</reference>
<dbReference type="SUPFAM" id="SSF54680">
    <property type="entry name" value="Pyrimidine nucleoside phosphorylase C-terminal domain"/>
    <property type="match status" value="1"/>
</dbReference>
<keyword evidence="3" id="KW-0808">Transferase</keyword>
<dbReference type="SUPFAM" id="SSF47648">
    <property type="entry name" value="Nucleoside phosphorylase/phosphoribosyltransferase N-terminal domain"/>
    <property type="match status" value="1"/>
</dbReference>
<dbReference type="EC" id="2.4.2.4" evidence="1"/>
<dbReference type="RefSeq" id="WP_150906197.1">
    <property type="nucleotide sequence ID" value="NZ_VTWT01000015.1"/>
</dbReference>
<dbReference type="GO" id="GO:0009032">
    <property type="term" value="F:thymidine phosphorylase activity"/>
    <property type="evidence" value="ECO:0007669"/>
    <property type="project" value="UniProtKB-EC"/>
</dbReference>
<evidence type="ECO:0000256" key="4">
    <source>
        <dbReference type="ARBA" id="ARBA00048550"/>
    </source>
</evidence>
<dbReference type="Gene3D" id="2.40.40.20">
    <property type="match status" value="1"/>
</dbReference>
<evidence type="ECO:0000256" key="3">
    <source>
        <dbReference type="ARBA" id="ARBA00022679"/>
    </source>
</evidence>
<dbReference type="InterPro" id="IPR013102">
    <property type="entry name" value="PYNP_C"/>
</dbReference>
<dbReference type="EMBL" id="VTWT01000015">
    <property type="protein sequence ID" value="KAA9324933.1"/>
    <property type="molecule type" value="Genomic_DNA"/>
</dbReference>
<evidence type="ECO:0000256" key="1">
    <source>
        <dbReference type="ARBA" id="ARBA00011892"/>
    </source>
</evidence>
<comment type="caution">
    <text evidence="6">The sequence shown here is derived from an EMBL/GenBank/DDBJ whole genome shotgun (WGS) entry which is preliminary data.</text>
</comment>
<feature type="domain" description="Pyrimidine nucleoside phosphorylase C-terminal" evidence="5">
    <location>
        <begin position="436"/>
        <end position="503"/>
    </location>
</feature>
<evidence type="ECO:0000313" key="7">
    <source>
        <dbReference type="Proteomes" id="UP000326570"/>
    </source>
</evidence>
<gene>
    <name evidence="6" type="ORF">F0P94_19370</name>
</gene>
<dbReference type="PANTHER" id="PTHR10515:SF0">
    <property type="entry name" value="THYMIDINE PHOSPHORYLASE"/>
    <property type="match status" value="1"/>
</dbReference>